<dbReference type="InterPro" id="IPR029149">
    <property type="entry name" value="Creatin/AminoP/Spt16_N"/>
</dbReference>
<dbReference type="PROSITE" id="PS00491">
    <property type="entry name" value="PROLINE_PEPTIDASE"/>
    <property type="match status" value="1"/>
</dbReference>
<dbReference type="Proteomes" id="UP001165586">
    <property type="component" value="Unassembled WGS sequence"/>
</dbReference>
<protein>
    <submittedName>
        <fullName evidence="6">Xaa-Pro peptidase family protein</fullName>
    </submittedName>
</protein>
<evidence type="ECO:0000256" key="1">
    <source>
        <dbReference type="ARBA" id="ARBA00022723"/>
    </source>
</evidence>
<proteinExistence type="inferred from homology"/>
<name>A0ABT2GW82_9MICO</name>
<dbReference type="PANTHER" id="PTHR46112:SF3">
    <property type="entry name" value="AMINOPEPTIDASE YPDF"/>
    <property type="match status" value="1"/>
</dbReference>
<dbReference type="Gene3D" id="3.90.230.10">
    <property type="entry name" value="Creatinase/methionine aminopeptidase superfamily"/>
    <property type="match status" value="1"/>
</dbReference>
<dbReference type="SUPFAM" id="SSF55920">
    <property type="entry name" value="Creatinase/aminopeptidase"/>
    <property type="match status" value="1"/>
</dbReference>
<evidence type="ECO:0000256" key="2">
    <source>
        <dbReference type="ARBA" id="ARBA00022801"/>
    </source>
</evidence>
<evidence type="ECO:0000259" key="4">
    <source>
        <dbReference type="Pfam" id="PF00557"/>
    </source>
</evidence>
<evidence type="ECO:0000313" key="6">
    <source>
        <dbReference type="EMBL" id="MCS5732219.1"/>
    </source>
</evidence>
<keyword evidence="2" id="KW-0378">Hydrolase</keyword>
<dbReference type="Pfam" id="PF01321">
    <property type="entry name" value="Creatinase_N"/>
    <property type="match status" value="1"/>
</dbReference>
<dbReference type="InterPro" id="IPR000994">
    <property type="entry name" value="Pept_M24"/>
</dbReference>
<organism evidence="6 7">
    <name type="scientific">Herbiconiux daphne</name>
    <dbReference type="NCBI Taxonomy" id="2970914"/>
    <lineage>
        <taxon>Bacteria</taxon>
        <taxon>Bacillati</taxon>
        <taxon>Actinomycetota</taxon>
        <taxon>Actinomycetes</taxon>
        <taxon>Micrococcales</taxon>
        <taxon>Microbacteriaceae</taxon>
        <taxon>Herbiconiux</taxon>
    </lineage>
</organism>
<dbReference type="PANTHER" id="PTHR46112">
    <property type="entry name" value="AMINOPEPTIDASE"/>
    <property type="match status" value="1"/>
</dbReference>
<dbReference type="InterPro" id="IPR000587">
    <property type="entry name" value="Creatinase_N"/>
</dbReference>
<dbReference type="InterPro" id="IPR036005">
    <property type="entry name" value="Creatinase/aminopeptidase-like"/>
</dbReference>
<comment type="caution">
    <text evidence="6">The sequence shown here is derived from an EMBL/GenBank/DDBJ whole genome shotgun (WGS) entry which is preliminary data.</text>
</comment>
<keyword evidence="7" id="KW-1185">Reference proteome</keyword>
<comment type="similarity">
    <text evidence="3">Belongs to the peptidase M24B family.</text>
</comment>
<gene>
    <name evidence="6" type="ORF">N1032_00485</name>
</gene>
<dbReference type="Pfam" id="PF00557">
    <property type="entry name" value="Peptidase_M24"/>
    <property type="match status" value="1"/>
</dbReference>
<dbReference type="InterPro" id="IPR050659">
    <property type="entry name" value="Peptidase_M24B"/>
</dbReference>
<reference evidence="6" key="1">
    <citation type="submission" date="2022-08" db="EMBL/GenBank/DDBJ databases">
        <authorList>
            <person name="Deng Y."/>
            <person name="Han X.-F."/>
            <person name="Zhang Y.-Q."/>
        </authorList>
    </citation>
    <scope>NUCLEOTIDE SEQUENCE</scope>
    <source>
        <strain evidence="6">CPCC 203386</strain>
    </source>
</reference>
<dbReference type="EMBL" id="JANLCJ010000001">
    <property type="protein sequence ID" value="MCS5732219.1"/>
    <property type="molecule type" value="Genomic_DNA"/>
</dbReference>
<dbReference type="SUPFAM" id="SSF53092">
    <property type="entry name" value="Creatinase/prolidase N-terminal domain"/>
    <property type="match status" value="1"/>
</dbReference>
<feature type="domain" description="Peptidase M24" evidence="4">
    <location>
        <begin position="158"/>
        <end position="362"/>
    </location>
</feature>
<feature type="domain" description="Creatinase N-terminal" evidence="5">
    <location>
        <begin position="8"/>
        <end position="150"/>
    </location>
</feature>
<evidence type="ECO:0000256" key="3">
    <source>
        <dbReference type="RuleBase" id="RU000590"/>
    </source>
</evidence>
<evidence type="ECO:0000313" key="7">
    <source>
        <dbReference type="Proteomes" id="UP001165586"/>
    </source>
</evidence>
<sequence>MTPHHAARQTRLWAALDEAGIDVLFLPPQADLEYVTGLERRLPSFGEIGYAHHWVAGALIVPGAAPVFVLPRMIREFDLPAGVDGDVVTVSELDDGAAMFRAALDSAAPRATRIGIGPRAWAQTAIHLLEARPGAQLIDAGALTNRLRRVKDADELDLMRRAARLVDAVLADVEPFVVAGATELDLASEIDLRMRRLGSRGASFDTGVWSMGPSTARDASVRLSNAVLAPGAGVSFDFGAIVDGYCSDFGRTVHIGEPGEEYVRVHELVMAAQEAGRQAARPGATAADVDRATRAVIVDGGYGEWFRHRTGHCIGKDVHELPYISEEDHTVLEPGMSFTIEPSVFWPGRVGVRVEDVFVVTEGDTVSLNEHPRTLVANG</sequence>
<dbReference type="RefSeq" id="WP_259536740.1">
    <property type="nucleotide sequence ID" value="NZ_JANLCJ010000001.1"/>
</dbReference>
<accession>A0ABT2GW82</accession>
<keyword evidence="1 3" id="KW-0479">Metal-binding</keyword>
<dbReference type="Gene3D" id="3.40.350.10">
    <property type="entry name" value="Creatinase/prolidase N-terminal domain"/>
    <property type="match status" value="1"/>
</dbReference>
<evidence type="ECO:0000259" key="5">
    <source>
        <dbReference type="Pfam" id="PF01321"/>
    </source>
</evidence>
<dbReference type="InterPro" id="IPR001131">
    <property type="entry name" value="Peptidase_M24B_aminopep-P_CS"/>
</dbReference>